<dbReference type="EnsemblPlants" id="Solyc09g065150.1.1">
    <property type="protein sequence ID" value="Solyc09g065150.1.1.1"/>
    <property type="gene ID" value="Solyc09g065150.1"/>
</dbReference>
<evidence type="ECO:0000313" key="1">
    <source>
        <dbReference type="EnsemblPlants" id="Solyc09g065150.1.1.1"/>
    </source>
</evidence>
<dbReference type="AlphaFoldDB" id="A0A3Q7IZW3"/>
<proteinExistence type="predicted"/>
<dbReference type="Proteomes" id="UP000004994">
    <property type="component" value="Chromosome 9"/>
</dbReference>
<accession>A0A3Q7IZW3</accession>
<keyword evidence="2" id="KW-1185">Reference proteome</keyword>
<reference evidence="1" key="1">
    <citation type="journal article" date="2012" name="Nature">
        <title>The tomato genome sequence provides insights into fleshy fruit evolution.</title>
        <authorList>
            <consortium name="Tomato Genome Consortium"/>
        </authorList>
    </citation>
    <scope>NUCLEOTIDE SEQUENCE [LARGE SCALE GENOMIC DNA]</scope>
    <source>
        <strain evidence="1">cv. Heinz 1706</strain>
    </source>
</reference>
<reference evidence="1" key="2">
    <citation type="submission" date="2019-01" db="UniProtKB">
        <authorList>
            <consortium name="EnsemblPlants"/>
        </authorList>
    </citation>
    <scope>IDENTIFICATION</scope>
    <source>
        <strain evidence="1">cv. Heinz 1706</strain>
    </source>
</reference>
<organism evidence="1">
    <name type="scientific">Solanum lycopersicum</name>
    <name type="common">Tomato</name>
    <name type="synonym">Lycopersicon esculentum</name>
    <dbReference type="NCBI Taxonomy" id="4081"/>
    <lineage>
        <taxon>Eukaryota</taxon>
        <taxon>Viridiplantae</taxon>
        <taxon>Streptophyta</taxon>
        <taxon>Embryophyta</taxon>
        <taxon>Tracheophyta</taxon>
        <taxon>Spermatophyta</taxon>
        <taxon>Magnoliopsida</taxon>
        <taxon>eudicotyledons</taxon>
        <taxon>Gunneridae</taxon>
        <taxon>Pentapetalae</taxon>
        <taxon>asterids</taxon>
        <taxon>lamiids</taxon>
        <taxon>Solanales</taxon>
        <taxon>Solanaceae</taxon>
        <taxon>Solanoideae</taxon>
        <taxon>Solaneae</taxon>
        <taxon>Solanum</taxon>
        <taxon>Solanum subgen. Lycopersicon</taxon>
    </lineage>
</organism>
<name>A0A3Q7IZW3_SOLLC</name>
<evidence type="ECO:0000313" key="2">
    <source>
        <dbReference type="Proteomes" id="UP000004994"/>
    </source>
</evidence>
<dbReference type="Gramene" id="Solyc09g065150.1.1">
    <property type="protein sequence ID" value="Solyc09g065150.1.1.1"/>
    <property type="gene ID" value="Solyc09g065150.1"/>
</dbReference>
<dbReference type="PaxDb" id="4081-Solyc09g065150.1.1"/>
<dbReference type="InParanoid" id="A0A3Q7IZW3"/>
<protein>
    <submittedName>
        <fullName evidence="1">Uncharacterized protein</fullName>
    </submittedName>
</protein>
<sequence length="49" mass="5575">MKQWTLYIDITTAYVRKLLAPKRIGKGTPPVMKHGDFGYQFAMISVSSQ</sequence>